<proteinExistence type="predicted"/>
<dbReference type="InterPro" id="IPR001647">
    <property type="entry name" value="HTH_TetR"/>
</dbReference>
<protein>
    <submittedName>
        <fullName evidence="6">TetR/AcrR family transcriptional regulator</fullName>
    </submittedName>
</protein>
<evidence type="ECO:0000256" key="4">
    <source>
        <dbReference type="PROSITE-ProRule" id="PRU00335"/>
    </source>
</evidence>
<dbReference type="RefSeq" id="WP_397709886.1">
    <property type="nucleotide sequence ID" value="NZ_JBIRGN010000002.1"/>
</dbReference>
<dbReference type="InterPro" id="IPR009057">
    <property type="entry name" value="Homeodomain-like_sf"/>
</dbReference>
<dbReference type="PRINTS" id="PR00455">
    <property type="entry name" value="HTHTETR"/>
</dbReference>
<dbReference type="SUPFAM" id="SSF48498">
    <property type="entry name" value="Tetracyclin repressor-like, C-terminal domain"/>
    <property type="match status" value="1"/>
</dbReference>
<dbReference type="InterPro" id="IPR036271">
    <property type="entry name" value="Tet_transcr_reg_TetR-rel_C_sf"/>
</dbReference>
<feature type="domain" description="HTH tetR-type" evidence="5">
    <location>
        <begin position="17"/>
        <end position="77"/>
    </location>
</feature>
<feature type="DNA-binding region" description="H-T-H motif" evidence="4">
    <location>
        <begin position="40"/>
        <end position="59"/>
    </location>
</feature>
<evidence type="ECO:0000256" key="3">
    <source>
        <dbReference type="ARBA" id="ARBA00023163"/>
    </source>
</evidence>
<dbReference type="Gene3D" id="1.10.357.10">
    <property type="entry name" value="Tetracycline Repressor, domain 2"/>
    <property type="match status" value="1"/>
</dbReference>
<dbReference type="Pfam" id="PF00440">
    <property type="entry name" value="TetR_N"/>
    <property type="match status" value="1"/>
</dbReference>
<dbReference type="PROSITE" id="PS50977">
    <property type="entry name" value="HTH_TETR_2"/>
    <property type="match status" value="1"/>
</dbReference>
<dbReference type="Pfam" id="PF21943">
    <property type="entry name" value="TetR_C_46"/>
    <property type="match status" value="1"/>
</dbReference>
<dbReference type="InterPro" id="IPR054129">
    <property type="entry name" value="DesT_TetR_C"/>
</dbReference>
<gene>
    <name evidence="6" type="ORF">ACH4F9_09125</name>
</gene>
<evidence type="ECO:0000313" key="7">
    <source>
        <dbReference type="Proteomes" id="UP001610818"/>
    </source>
</evidence>
<organism evidence="6 7">
    <name type="scientific">Streptomyces longisporoflavus</name>
    <dbReference type="NCBI Taxonomy" id="28044"/>
    <lineage>
        <taxon>Bacteria</taxon>
        <taxon>Bacillati</taxon>
        <taxon>Actinomycetota</taxon>
        <taxon>Actinomycetes</taxon>
        <taxon>Kitasatosporales</taxon>
        <taxon>Streptomycetaceae</taxon>
        <taxon>Streptomyces</taxon>
    </lineage>
</organism>
<sequence length="225" mass="24246">MTVNGRTEGRRKRVPRQEREQQIIDVAVTVFAKRGYHAASVDEIAELAGISKPMVYLYLDSKEGLFLACLRREADRLVAAFQGAAKAGGGAPELRLHAGLSAFFAFVAEHRDSWIVLHRQASELSEAIATAVADARRAVMAEVAGLVWDGIAESEGGARLDDEDADFVAHALVGAADSLTDWMGGHPGQSPEGVTLRLMNMVWVGMGRVLEGEVWVPAAPPSREV</sequence>
<keyword evidence="3" id="KW-0804">Transcription</keyword>
<dbReference type="PANTHER" id="PTHR30055">
    <property type="entry name" value="HTH-TYPE TRANSCRIPTIONAL REGULATOR RUTR"/>
    <property type="match status" value="1"/>
</dbReference>
<evidence type="ECO:0000256" key="1">
    <source>
        <dbReference type="ARBA" id="ARBA00023015"/>
    </source>
</evidence>
<keyword evidence="2 4" id="KW-0238">DNA-binding</keyword>
<dbReference type="SUPFAM" id="SSF46689">
    <property type="entry name" value="Homeodomain-like"/>
    <property type="match status" value="1"/>
</dbReference>
<keyword evidence="7" id="KW-1185">Reference proteome</keyword>
<reference evidence="6 7" key="1">
    <citation type="submission" date="2024-10" db="EMBL/GenBank/DDBJ databases">
        <title>The Natural Products Discovery Center: Release of the First 8490 Sequenced Strains for Exploring Actinobacteria Biosynthetic Diversity.</title>
        <authorList>
            <person name="Kalkreuter E."/>
            <person name="Kautsar S.A."/>
            <person name="Yang D."/>
            <person name="Bader C.D."/>
            <person name="Teijaro C.N."/>
            <person name="Fluegel L."/>
            <person name="Davis C.M."/>
            <person name="Simpson J.R."/>
            <person name="Lauterbach L."/>
            <person name="Steele A.D."/>
            <person name="Gui C."/>
            <person name="Meng S."/>
            <person name="Li G."/>
            <person name="Viehrig K."/>
            <person name="Ye F."/>
            <person name="Su P."/>
            <person name="Kiefer A.F."/>
            <person name="Nichols A."/>
            <person name="Cepeda A.J."/>
            <person name="Yan W."/>
            <person name="Fan B."/>
            <person name="Jiang Y."/>
            <person name="Adhikari A."/>
            <person name="Zheng C.-J."/>
            <person name="Schuster L."/>
            <person name="Cowan T.M."/>
            <person name="Smanski M.J."/>
            <person name="Chevrette M.G."/>
            <person name="De Carvalho L.P.S."/>
            <person name="Shen B."/>
        </authorList>
    </citation>
    <scope>NUCLEOTIDE SEQUENCE [LARGE SCALE GENOMIC DNA]</scope>
    <source>
        <strain evidence="6 7">NPDC017990</strain>
    </source>
</reference>
<dbReference type="EMBL" id="JBIRGQ010000002">
    <property type="protein sequence ID" value="MFH8545146.1"/>
    <property type="molecule type" value="Genomic_DNA"/>
</dbReference>
<dbReference type="InterPro" id="IPR050109">
    <property type="entry name" value="HTH-type_TetR-like_transc_reg"/>
</dbReference>
<keyword evidence="1" id="KW-0805">Transcription regulation</keyword>
<accession>A0ABW7QP53</accession>
<dbReference type="Proteomes" id="UP001610818">
    <property type="component" value="Unassembled WGS sequence"/>
</dbReference>
<evidence type="ECO:0000259" key="5">
    <source>
        <dbReference type="PROSITE" id="PS50977"/>
    </source>
</evidence>
<comment type="caution">
    <text evidence="6">The sequence shown here is derived from an EMBL/GenBank/DDBJ whole genome shotgun (WGS) entry which is preliminary data.</text>
</comment>
<dbReference type="PANTHER" id="PTHR30055:SF158">
    <property type="entry name" value="POSSIBLE TRANSCRIPTIONAL REGULATORY PROTEIN (PROBABLY TETR-FAMILY)"/>
    <property type="match status" value="1"/>
</dbReference>
<name>A0ABW7QP53_9ACTN</name>
<evidence type="ECO:0000256" key="2">
    <source>
        <dbReference type="ARBA" id="ARBA00023125"/>
    </source>
</evidence>
<evidence type="ECO:0000313" key="6">
    <source>
        <dbReference type="EMBL" id="MFH8545146.1"/>
    </source>
</evidence>